<sequence>MYDNEKENILSINNLNKNFGKYKALNNLTFNVKKGELFGFLGINGAGKTTTLNIILGLIKPDSGNVFINNKNINDYPEYIRSQIGVVFQESILDNYLSVKEILYEKAYLYFKDKKKKIKEKVAQIIELFELDDTKNKFYKDLSGGQKRRVDIARALVHSPSILFLDEPTTGLDPNSRKLVWKILNNLRKQNHLTIILTTHYMEEASNCDNIIVLNKGEIVAQGTVADLKNRYTNATLKIYSKKSNSLEKYIQKTNKEFIFKNNCYLINFKNTKEIKEYLLLHQQNFSDIEVIKGDMDDVFLSIINN</sequence>
<reference evidence="6 7" key="1">
    <citation type="submission" date="2019-01" db="EMBL/GenBank/DDBJ databases">
        <authorList>
            <consortium name="Pathogen Informatics"/>
        </authorList>
    </citation>
    <scope>NUCLEOTIDE SEQUENCE [LARGE SCALE GENOMIC DNA]</scope>
    <source>
        <strain evidence="6 7">NCTC10181</strain>
    </source>
</reference>
<dbReference type="PANTHER" id="PTHR42711">
    <property type="entry name" value="ABC TRANSPORTER ATP-BINDING PROTEIN"/>
    <property type="match status" value="1"/>
</dbReference>
<dbReference type="KEGG" id="mcit:NCTC10181_00568"/>
<dbReference type="PROSITE" id="PS00211">
    <property type="entry name" value="ABC_TRANSPORTER_1"/>
    <property type="match status" value="1"/>
</dbReference>
<feature type="domain" description="ABC transporter" evidence="5">
    <location>
        <begin position="10"/>
        <end position="241"/>
    </location>
</feature>
<dbReference type="Proteomes" id="UP000290985">
    <property type="component" value="Chromosome"/>
</dbReference>
<dbReference type="EMBL" id="LR215036">
    <property type="protein sequence ID" value="VEU74708.1"/>
    <property type="molecule type" value="Genomic_DNA"/>
</dbReference>
<dbReference type="GO" id="GO:0016887">
    <property type="term" value="F:ATP hydrolysis activity"/>
    <property type="evidence" value="ECO:0007669"/>
    <property type="project" value="InterPro"/>
</dbReference>
<dbReference type="InterPro" id="IPR003439">
    <property type="entry name" value="ABC_transporter-like_ATP-bd"/>
</dbReference>
<evidence type="ECO:0000256" key="3">
    <source>
        <dbReference type="ARBA" id="ARBA00022741"/>
    </source>
</evidence>
<accession>A0A449B284</accession>
<dbReference type="Gene3D" id="3.40.50.300">
    <property type="entry name" value="P-loop containing nucleotide triphosphate hydrolases"/>
    <property type="match status" value="1"/>
</dbReference>
<evidence type="ECO:0000259" key="5">
    <source>
        <dbReference type="PROSITE" id="PS50893"/>
    </source>
</evidence>
<dbReference type="SUPFAM" id="SSF52540">
    <property type="entry name" value="P-loop containing nucleoside triphosphate hydrolases"/>
    <property type="match status" value="1"/>
</dbReference>
<protein>
    <submittedName>
        <fullName evidence="6">ABC transporter ATP-binding protein</fullName>
        <ecNumber evidence="6">3.6.3.-</ecNumber>
    </submittedName>
</protein>
<proteinExistence type="inferred from homology"/>
<organism evidence="6 7">
    <name type="scientific">Mycoplasmopsis citelli</name>
    <dbReference type="NCBI Taxonomy" id="171281"/>
    <lineage>
        <taxon>Bacteria</taxon>
        <taxon>Bacillati</taxon>
        <taxon>Mycoplasmatota</taxon>
        <taxon>Mycoplasmoidales</taxon>
        <taxon>Metamycoplasmataceae</taxon>
        <taxon>Mycoplasmopsis</taxon>
    </lineage>
</organism>
<evidence type="ECO:0000313" key="7">
    <source>
        <dbReference type="Proteomes" id="UP000290985"/>
    </source>
</evidence>
<keyword evidence="4 6" id="KW-0067">ATP-binding</keyword>
<dbReference type="Pfam" id="PF00005">
    <property type="entry name" value="ABC_tran"/>
    <property type="match status" value="1"/>
</dbReference>
<dbReference type="PANTHER" id="PTHR42711:SF5">
    <property type="entry name" value="ABC TRANSPORTER ATP-BINDING PROTEIN NATA"/>
    <property type="match status" value="1"/>
</dbReference>
<dbReference type="PROSITE" id="PS50893">
    <property type="entry name" value="ABC_TRANSPORTER_2"/>
    <property type="match status" value="1"/>
</dbReference>
<dbReference type="InterPro" id="IPR027417">
    <property type="entry name" value="P-loop_NTPase"/>
</dbReference>
<evidence type="ECO:0000313" key="6">
    <source>
        <dbReference type="EMBL" id="VEU74708.1"/>
    </source>
</evidence>
<keyword evidence="2" id="KW-0813">Transport</keyword>
<dbReference type="AlphaFoldDB" id="A0A449B284"/>
<dbReference type="SMART" id="SM00382">
    <property type="entry name" value="AAA"/>
    <property type="match status" value="1"/>
</dbReference>
<evidence type="ECO:0000256" key="4">
    <source>
        <dbReference type="ARBA" id="ARBA00022840"/>
    </source>
</evidence>
<dbReference type="GO" id="GO:0005524">
    <property type="term" value="F:ATP binding"/>
    <property type="evidence" value="ECO:0007669"/>
    <property type="project" value="UniProtKB-KW"/>
</dbReference>
<keyword evidence="3" id="KW-0547">Nucleotide-binding</keyword>
<name>A0A449B284_9BACT</name>
<dbReference type="OrthoDB" id="9778547at2"/>
<keyword evidence="6" id="KW-0378">Hydrolase</keyword>
<comment type="similarity">
    <text evidence="1">Belongs to the ABC transporter superfamily.</text>
</comment>
<keyword evidence="7" id="KW-1185">Reference proteome</keyword>
<dbReference type="InterPro" id="IPR017871">
    <property type="entry name" value="ABC_transporter-like_CS"/>
</dbReference>
<dbReference type="EC" id="3.6.3.-" evidence="6"/>
<dbReference type="RefSeq" id="WP_129725515.1">
    <property type="nucleotide sequence ID" value="NZ_CP101807.1"/>
</dbReference>
<evidence type="ECO:0000256" key="1">
    <source>
        <dbReference type="ARBA" id="ARBA00005417"/>
    </source>
</evidence>
<dbReference type="InterPro" id="IPR003593">
    <property type="entry name" value="AAA+_ATPase"/>
</dbReference>
<dbReference type="InterPro" id="IPR050763">
    <property type="entry name" value="ABC_transporter_ATP-binding"/>
</dbReference>
<evidence type="ECO:0000256" key="2">
    <source>
        <dbReference type="ARBA" id="ARBA00022448"/>
    </source>
</evidence>
<gene>
    <name evidence="6" type="primary">drrA</name>
    <name evidence="6" type="ORF">NCTC10181_00568</name>
</gene>